<dbReference type="Pfam" id="PF00515">
    <property type="entry name" value="TPR_1"/>
    <property type="match status" value="1"/>
</dbReference>
<comment type="caution">
    <text evidence="5">The sequence shown here is derived from an EMBL/GenBank/DDBJ whole genome shotgun (WGS) entry which is preliminary data.</text>
</comment>
<dbReference type="Proteomes" id="UP000816034">
    <property type="component" value="Unassembled WGS sequence"/>
</dbReference>
<feature type="compositionally biased region" description="Polar residues" evidence="4">
    <location>
        <begin position="319"/>
        <end position="355"/>
    </location>
</feature>
<feature type="repeat" description="TPR" evidence="3">
    <location>
        <begin position="698"/>
        <end position="731"/>
    </location>
</feature>
<dbReference type="Gene3D" id="1.25.40.10">
    <property type="entry name" value="Tetratricopeptide repeat domain"/>
    <property type="match status" value="4"/>
</dbReference>
<dbReference type="Pfam" id="PF14559">
    <property type="entry name" value="TPR_19"/>
    <property type="match status" value="1"/>
</dbReference>
<dbReference type="Pfam" id="PF13181">
    <property type="entry name" value="TPR_8"/>
    <property type="match status" value="2"/>
</dbReference>
<feature type="compositionally biased region" description="Basic and acidic residues" evidence="4">
    <location>
        <begin position="376"/>
        <end position="385"/>
    </location>
</feature>
<evidence type="ECO:0000313" key="5">
    <source>
        <dbReference type="EMBL" id="KAG2373740.1"/>
    </source>
</evidence>
<proteinExistence type="inferred from homology"/>
<feature type="region of interest" description="Disordered" evidence="4">
    <location>
        <begin position="244"/>
        <end position="407"/>
    </location>
</feature>
<comment type="similarity">
    <text evidence="2">Belongs to the APC3/CDC27 family.</text>
</comment>
<dbReference type="PANTHER" id="PTHR12558:SF13">
    <property type="entry name" value="CELL DIVISION CYCLE PROTEIN 27 HOMOLOG"/>
    <property type="match status" value="1"/>
</dbReference>
<feature type="compositionally biased region" description="Low complexity" evidence="4">
    <location>
        <begin position="360"/>
        <end position="375"/>
    </location>
</feature>
<evidence type="ECO:0000256" key="3">
    <source>
        <dbReference type="PROSITE-ProRule" id="PRU00339"/>
    </source>
</evidence>
<dbReference type="AlphaFoldDB" id="A0AA88G8Y8"/>
<dbReference type="Pfam" id="PF12895">
    <property type="entry name" value="ANAPC3"/>
    <property type="match status" value="1"/>
</dbReference>
<feature type="compositionally biased region" description="Polar residues" evidence="4">
    <location>
        <begin position="244"/>
        <end position="271"/>
    </location>
</feature>
<evidence type="ECO:0000256" key="2">
    <source>
        <dbReference type="ARBA" id="ARBA00038210"/>
    </source>
</evidence>
<dbReference type="GO" id="GO:0007091">
    <property type="term" value="P:metaphase/anaphase transition of mitotic cell cycle"/>
    <property type="evidence" value="ECO:0007669"/>
    <property type="project" value="TreeGrafter"/>
</dbReference>
<feature type="compositionally biased region" description="Low complexity" evidence="4">
    <location>
        <begin position="282"/>
        <end position="293"/>
    </location>
</feature>
<protein>
    <submittedName>
        <fullName evidence="5">Uncharacterized protein</fullName>
    </submittedName>
</protein>
<feature type="repeat" description="TPR" evidence="3">
    <location>
        <begin position="630"/>
        <end position="663"/>
    </location>
</feature>
<sequence>MMETFIRHFIHQSLSFQLYENAIFLSERLFAETPSIPHLLLVAKSYYESGQYNIAYHMLKYHSSKWDVPFRTNTTSSDKELTRSFFDFLDPQESIFYLFSLCCIKLEHYIDAERYLRKCHDHNENNAIINYWLGMVYKLTCRKELAIYHFHRCVSLCPMLWSAYEHLAQLGYDKVEADGLFDPSKSSQLYDRFSQMYSELSGNNSNNNSTNIPLATNFSFTSTMKPPTNSISKQVDFLHTTTQNNISDNDINMDQNTQFPTETGVSSTPNKPKSYEFPLVFNPTATTNAKTPNLSAKNKPRASIGSASRGSLGNHEMFSHSTQQTPNSFFYRTPSPQQSPSSAVTHHPPTMTQKPKPSRKSQASTIASTTSTSKKITFESTEKKISRSSLTSSSSESEDSNFSLYPSQPLHSFPKTFKASPQRMYQLDSLNQAHTDSFLNPNIGFNILSNLSSSTPGSTTVANSNISPFLSWQSVFSLNYKQVTANDVSSTLALLNAHAIPLKFFSQYKGKEAIEHFEKLPPKHYQSGWVLQHVGRSHFEMAQYEDAETAFERIQMNEPYRLDGLEIYSTILWHLKKDKKLSYLAQHMSEIDKTAPQTLCAIGNCFSQQKDHETALKFFEKATKVDNLFTYAYTLAGHERAANDDLESALQCYRHAIRIDDRHYNAWYGIGAVYFRQEKYQLAMYHFTKAISINSKSSVLYCYAGMAEAACGRYEQAIKMFTHAIRIHPQNPMPKFKKANALIALQRYNEALDELKELKQMVPKESQIYFTCGKIYAARKQKEQALYEFNMALDLDSSKENPLIKEAISKLFEEEDAQEIQKDDKLDERDD</sequence>
<evidence type="ECO:0000313" key="6">
    <source>
        <dbReference type="Proteomes" id="UP000816034"/>
    </source>
</evidence>
<dbReference type="PROSITE" id="PS50005">
    <property type="entry name" value="TPR"/>
    <property type="match status" value="5"/>
</dbReference>
<accession>A0AA88G8Y8</accession>
<dbReference type="InterPro" id="IPR011990">
    <property type="entry name" value="TPR-like_helical_dom_sf"/>
</dbReference>
<keyword evidence="1 3" id="KW-0802">TPR repeat</keyword>
<dbReference type="GeneID" id="68104283"/>
<evidence type="ECO:0000256" key="1">
    <source>
        <dbReference type="ARBA" id="ARBA00022803"/>
    </source>
</evidence>
<dbReference type="GO" id="GO:0005680">
    <property type="term" value="C:anaphase-promoting complex"/>
    <property type="evidence" value="ECO:0007669"/>
    <property type="project" value="TreeGrafter"/>
</dbReference>
<dbReference type="GO" id="GO:0031145">
    <property type="term" value="P:anaphase-promoting complex-dependent catabolic process"/>
    <property type="evidence" value="ECO:0007669"/>
    <property type="project" value="TreeGrafter"/>
</dbReference>
<dbReference type="GO" id="GO:0051301">
    <property type="term" value="P:cell division"/>
    <property type="evidence" value="ECO:0007669"/>
    <property type="project" value="TreeGrafter"/>
</dbReference>
<name>A0AA88G8Y8_NAELO</name>
<keyword evidence="6" id="KW-1185">Reference proteome</keyword>
<gene>
    <name evidence="5" type="ORF">C9374_011829</name>
</gene>
<dbReference type="EMBL" id="PYSW02000051">
    <property type="protein sequence ID" value="KAG2373740.1"/>
    <property type="molecule type" value="Genomic_DNA"/>
</dbReference>
<dbReference type="RefSeq" id="XP_044542914.1">
    <property type="nucleotide sequence ID" value="XM_044687528.1"/>
</dbReference>
<dbReference type="GO" id="GO:0005737">
    <property type="term" value="C:cytoplasm"/>
    <property type="evidence" value="ECO:0007669"/>
    <property type="project" value="TreeGrafter"/>
</dbReference>
<dbReference type="SUPFAM" id="SSF48452">
    <property type="entry name" value="TPR-like"/>
    <property type="match status" value="2"/>
</dbReference>
<feature type="compositionally biased region" description="Low complexity" evidence="4">
    <location>
        <begin position="387"/>
        <end position="403"/>
    </location>
</feature>
<evidence type="ECO:0000256" key="4">
    <source>
        <dbReference type="SAM" id="MobiDB-lite"/>
    </source>
</evidence>
<feature type="repeat" description="TPR" evidence="3">
    <location>
        <begin position="664"/>
        <end position="697"/>
    </location>
</feature>
<feature type="repeat" description="TPR" evidence="3">
    <location>
        <begin position="766"/>
        <end position="799"/>
    </location>
</feature>
<dbReference type="PANTHER" id="PTHR12558">
    <property type="entry name" value="CELL DIVISION CYCLE 16,23,27"/>
    <property type="match status" value="1"/>
</dbReference>
<dbReference type="SMART" id="SM00028">
    <property type="entry name" value="TPR"/>
    <property type="match status" value="9"/>
</dbReference>
<reference evidence="5 6" key="1">
    <citation type="journal article" date="2018" name="BMC Genomics">
        <title>The genome of Naegleria lovaniensis, the basis for a comparative approach to unravel pathogenicity factors of the human pathogenic amoeba N. fowleri.</title>
        <authorList>
            <person name="Liechti N."/>
            <person name="Schurch N."/>
            <person name="Bruggmann R."/>
            <person name="Wittwer M."/>
        </authorList>
    </citation>
    <scope>NUCLEOTIDE SEQUENCE [LARGE SCALE GENOMIC DNA]</scope>
    <source>
        <strain evidence="5 6">ATCC 30569</strain>
    </source>
</reference>
<feature type="repeat" description="TPR" evidence="3">
    <location>
        <begin position="596"/>
        <end position="629"/>
    </location>
</feature>
<organism evidence="5 6">
    <name type="scientific">Naegleria lovaniensis</name>
    <name type="common">Amoeba</name>
    <dbReference type="NCBI Taxonomy" id="51637"/>
    <lineage>
        <taxon>Eukaryota</taxon>
        <taxon>Discoba</taxon>
        <taxon>Heterolobosea</taxon>
        <taxon>Tetramitia</taxon>
        <taxon>Eutetramitia</taxon>
        <taxon>Vahlkampfiidae</taxon>
        <taxon>Naegleria</taxon>
    </lineage>
</organism>
<dbReference type="InterPro" id="IPR019734">
    <property type="entry name" value="TPR_rpt"/>
</dbReference>
<dbReference type="GO" id="GO:0016567">
    <property type="term" value="P:protein ubiquitination"/>
    <property type="evidence" value="ECO:0007669"/>
    <property type="project" value="TreeGrafter"/>
</dbReference>